<gene>
    <name evidence="1" type="ORF">BC751_1367</name>
</gene>
<accession>A0A4Q7PAN5</accession>
<evidence type="ECO:0000313" key="2">
    <source>
        <dbReference type="Proteomes" id="UP000292209"/>
    </source>
</evidence>
<evidence type="ECO:0008006" key="3">
    <source>
        <dbReference type="Google" id="ProtNLM"/>
    </source>
</evidence>
<name>A0A4Q7PAN5_9BACT</name>
<dbReference type="Proteomes" id="UP000292209">
    <property type="component" value="Unassembled WGS sequence"/>
</dbReference>
<dbReference type="EMBL" id="SGXG01000001">
    <property type="protein sequence ID" value="RZS95822.1"/>
    <property type="molecule type" value="Genomic_DNA"/>
</dbReference>
<organism evidence="1 2">
    <name type="scientific">Cecembia calidifontis</name>
    <dbReference type="NCBI Taxonomy" id="1187080"/>
    <lineage>
        <taxon>Bacteria</taxon>
        <taxon>Pseudomonadati</taxon>
        <taxon>Bacteroidota</taxon>
        <taxon>Cytophagia</taxon>
        <taxon>Cytophagales</taxon>
        <taxon>Cyclobacteriaceae</taxon>
        <taxon>Cecembia</taxon>
    </lineage>
</organism>
<proteinExistence type="predicted"/>
<reference evidence="1 2" key="1">
    <citation type="submission" date="2019-02" db="EMBL/GenBank/DDBJ databases">
        <title>Genomic Encyclopedia of Archaeal and Bacterial Type Strains, Phase II (KMG-II): from individual species to whole genera.</title>
        <authorList>
            <person name="Goeker M."/>
        </authorList>
    </citation>
    <scope>NUCLEOTIDE SEQUENCE [LARGE SCALE GENOMIC DNA]</scope>
    <source>
        <strain evidence="1 2">DSM 21411</strain>
    </source>
</reference>
<dbReference type="AlphaFoldDB" id="A0A4Q7PAN5"/>
<keyword evidence="2" id="KW-1185">Reference proteome</keyword>
<evidence type="ECO:0000313" key="1">
    <source>
        <dbReference type="EMBL" id="RZS95822.1"/>
    </source>
</evidence>
<sequence>MDGQKLRLTLMSGESNIQKNPKKMKKFSLEMLRLTSDEVLGRSQMKKIRGGSDASLPGDGFTMCDCSTSSGTKIATCSDDLVAMGGNLCCQASYGSGSQQSGC</sequence>
<protein>
    <recommendedName>
        <fullName evidence="3">Natural product</fullName>
    </recommendedName>
</protein>
<comment type="caution">
    <text evidence="1">The sequence shown here is derived from an EMBL/GenBank/DDBJ whole genome shotgun (WGS) entry which is preliminary data.</text>
</comment>